<keyword evidence="1" id="KW-0732">Signal</keyword>
<dbReference type="NCBIfam" id="TIGR04183">
    <property type="entry name" value="Por_Secre_tail"/>
    <property type="match status" value="1"/>
</dbReference>
<evidence type="ECO:0000313" key="2">
    <source>
        <dbReference type="EMBL" id="QWG04416.1"/>
    </source>
</evidence>
<gene>
    <name evidence="2" type="ORF">KMW28_26335</name>
</gene>
<dbReference type="Proteomes" id="UP000678679">
    <property type="component" value="Chromosome 2"/>
</dbReference>
<feature type="signal peptide" evidence="1">
    <location>
        <begin position="1"/>
        <end position="18"/>
    </location>
</feature>
<dbReference type="AlphaFoldDB" id="A0AAX1NBU1"/>
<keyword evidence="3" id="KW-1185">Reference proteome</keyword>
<proteinExistence type="predicted"/>
<evidence type="ECO:0000313" key="3">
    <source>
        <dbReference type="Proteomes" id="UP000678679"/>
    </source>
</evidence>
<dbReference type="InterPro" id="IPR026444">
    <property type="entry name" value="Secre_tail"/>
</dbReference>
<feature type="chain" id="PRO_5043701753" evidence="1">
    <location>
        <begin position="19"/>
        <end position="486"/>
    </location>
</feature>
<reference evidence="2 3" key="1">
    <citation type="submission" date="2021-05" db="EMBL/GenBank/DDBJ databases">
        <title>Comparative genomic studies on the polysaccharide-degrading batcterial strains of the Flammeovirga genus.</title>
        <authorList>
            <person name="Zewei F."/>
            <person name="Zheng Z."/>
            <person name="Yu L."/>
            <person name="Ruyue G."/>
            <person name="Yanhong M."/>
            <person name="Yuanyuan C."/>
            <person name="Jingyan G."/>
            <person name="Wenjun H."/>
        </authorList>
    </citation>
    <scope>NUCLEOTIDE SEQUENCE [LARGE SCALE GENOMIC DNA]</scope>
    <source>
        <strain evidence="2 3">NBRC:100898</strain>
    </source>
</reference>
<accession>A0AAX1NBU1</accession>
<dbReference type="KEGG" id="fya:KMW28_26335"/>
<sequence>MRKQLLFLCSFILLNVFADSTFISKAYSETYYYKSPDQNINYKVTINGSDDWKAGPWYDSNHQLTSNYPKAGDNIEIGQNIDLTINVTDYADYTFFERFGSIKFDNHSTLVLNSSIESEFEFSDIYFSNGLLKLTGNAILSCNDIIFNSNIEQLLVDSKAELIASSVSVQNSGSLEFDVIIRGKAKIVKIDGQSQLTLNVTETGVLNLIDSFYTQNTPFLKICGVMLVRNFDGGVSPQINLCGDYEDGDCSTDNGNGGKLLIYDKIECSNVPVISHCGYITFYGDGTNCDKECGICDEDIDLPVKIIYFKGQTNPNGNLLIWETALEFNSSHFDIEASDDRKNWHVIGSEKASGNSDVNLKYQYLDKNVSGKFYRLAQYDFDGGVEYFGVVSFEDIGDKFAAKVYPTVTESKKKLKLEVRNVNPAHPIVGVLYNQNGVVINHDIVIEAPDVNTTSTYTTPDHLTSGVYILTISNGKNSETTKIVIP</sequence>
<dbReference type="EMBL" id="CP076133">
    <property type="protein sequence ID" value="QWG04416.1"/>
    <property type="molecule type" value="Genomic_DNA"/>
</dbReference>
<dbReference type="RefSeq" id="WP_169663878.1">
    <property type="nucleotide sequence ID" value="NZ_CP076133.1"/>
</dbReference>
<protein>
    <submittedName>
        <fullName evidence="2">T9SS type A sorting domain-containing protein</fullName>
    </submittedName>
</protein>
<organism evidence="2 3">
    <name type="scientific">Flammeovirga yaeyamensis</name>
    <dbReference type="NCBI Taxonomy" id="367791"/>
    <lineage>
        <taxon>Bacteria</taxon>
        <taxon>Pseudomonadati</taxon>
        <taxon>Bacteroidota</taxon>
        <taxon>Cytophagia</taxon>
        <taxon>Cytophagales</taxon>
        <taxon>Flammeovirgaceae</taxon>
        <taxon>Flammeovirga</taxon>
    </lineage>
</organism>
<evidence type="ECO:0000256" key="1">
    <source>
        <dbReference type="SAM" id="SignalP"/>
    </source>
</evidence>
<name>A0AAX1NBU1_9BACT</name>